<dbReference type="PROSITE" id="PS50994">
    <property type="entry name" value="INTEGRASE"/>
    <property type="match status" value="1"/>
</dbReference>
<feature type="domain" description="Integrase catalytic" evidence="2">
    <location>
        <begin position="1"/>
        <end position="165"/>
    </location>
</feature>
<dbReference type="Proteomes" id="UP000004116">
    <property type="component" value="Unassembled WGS sequence"/>
</dbReference>
<name>G2H1I3_9ENTR</name>
<dbReference type="InterPro" id="IPR054353">
    <property type="entry name" value="IstA-like_C"/>
</dbReference>
<evidence type="ECO:0000313" key="3">
    <source>
        <dbReference type="EMBL" id="EGY28141.1"/>
    </source>
</evidence>
<dbReference type="InterPro" id="IPR036397">
    <property type="entry name" value="RNaseH_sf"/>
</dbReference>
<dbReference type="NCBIfam" id="NF033546">
    <property type="entry name" value="transpos_IS21"/>
    <property type="match status" value="1"/>
</dbReference>
<dbReference type="GO" id="GO:0003676">
    <property type="term" value="F:nucleic acid binding"/>
    <property type="evidence" value="ECO:0007669"/>
    <property type="project" value="InterPro"/>
</dbReference>
<dbReference type="PANTHER" id="PTHR35004:SF8">
    <property type="entry name" value="TRANSPOSASE RV3428C-RELATED"/>
    <property type="match status" value="1"/>
</dbReference>
<comment type="caution">
    <text evidence="3">The sequence shown here is derived from an EMBL/GenBank/DDBJ whole genome shotgun (WGS) entry which is preliminary data.</text>
</comment>
<dbReference type="Gene3D" id="3.30.420.10">
    <property type="entry name" value="Ribonuclease H-like superfamily/Ribonuclease H"/>
    <property type="match status" value="1"/>
</dbReference>
<dbReference type="InterPro" id="IPR012337">
    <property type="entry name" value="RNaseH-like_sf"/>
</dbReference>
<organism evidence="3 4">
    <name type="scientific">Candidatus Regiella insecticola 5.15</name>
    <dbReference type="NCBI Taxonomy" id="1005043"/>
    <lineage>
        <taxon>Bacteria</taxon>
        <taxon>Pseudomonadati</taxon>
        <taxon>Pseudomonadota</taxon>
        <taxon>Gammaproteobacteria</taxon>
        <taxon>Enterobacterales</taxon>
        <taxon>Enterobacteriaceae</taxon>
        <taxon>aphid secondary symbionts</taxon>
        <taxon>Candidatus Regiella</taxon>
    </lineage>
</organism>
<sequence length="205" mass="23771">TVTDPKTGEQRTAQVFVAVLGASNYTYAEATWSQCLENWVMSPARCFDFLGGVPELVVPDNLKSGIHKACRYEPDLNPTYQQLAHHYDTVVVAARPYKPKDKAKVEVAVQIVERWIMAKLRRETFYSLKALNQRIQALLIELNSKPMKKRPGSRLSQFQQLDKPALKPLPRLPYRYTQVTQVRVQMDYHVEVDKHYYSVPHRLWL</sequence>
<feature type="non-terminal residue" evidence="3">
    <location>
        <position position="1"/>
    </location>
</feature>
<comment type="similarity">
    <text evidence="1">Belongs to the transposase IS21/IS408/IS1162 family.</text>
</comment>
<dbReference type="PANTHER" id="PTHR35004">
    <property type="entry name" value="TRANSPOSASE RV3428C-RELATED"/>
    <property type="match status" value="1"/>
</dbReference>
<dbReference type="GO" id="GO:0015074">
    <property type="term" value="P:DNA integration"/>
    <property type="evidence" value="ECO:0007669"/>
    <property type="project" value="InterPro"/>
</dbReference>
<evidence type="ECO:0000259" key="2">
    <source>
        <dbReference type="PROSITE" id="PS50994"/>
    </source>
</evidence>
<dbReference type="InterPro" id="IPR001584">
    <property type="entry name" value="Integrase_cat-core"/>
</dbReference>
<evidence type="ECO:0000313" key="4">
    <source>
        <dbReference type="Proteomes" id="UP000004116"/>
    </source>
</evidence>
<proteinExistence type="inferred from homology"/>
<accession>G2H1I3</accession>
<dbReference type="AlphaFoldDB" id="G2H1I3"/>
<dbReference type="EMBL" id="AGCA01000449">
    <property type="protein sequence ID" value="EGY28141.1"/>
    <property type="molecule type" value="Genomic_DNA"/>
</dbReference>
<gene>
    <name evidence="3" type="ORF">Rin_00019270</name>
</gene>
<reference evidence="3 4" key="1">
    <citation type="journal article" date="2012" name="Genome Res.">
        <title>Genomic basis of endosymbiont-conferred protection against an insect parasitoid.</title>
        <authorList>
            <person name="Hansen A.K."/>
            <person name="Vorburger C."/>
            <person name="Moran N.A."/>
        </authorList>
    </citation>
    <scope>NUCLEOTIDE SEQUENCE [LARGE SCALE GENOMIC DNA]</scope>
    <source>
        <strain evidence="4">R5.15</strain>
    </source>
</reference>
<dbReference type="PATRIC" id="fig|1005043.3.peg.1778"/>
<dbReference type="SUPFAM" id="SSF53098">
    <property type="entry name" value="Ribonuclease H-like"/>
    <property type="match status" value="1"/>
</dbReference>
<protein>
    <submittedName>
        <fullName evidence="3">Transposase</fullName>
    </submittedName>
</protein>
<keyword evidence="4" id="KW-1185">Reference proteome</keyword>
<evidence type="ECO:0000256" key="1">
    <source>
        <dbReference type="ARBA" id="ARBA00009277"/>
    </source>
</evidence>
<dbReference type="Pfam" id="PF22483">
    <property type="entry name" value="Mu-transpos_C_2"/>
    <property type="match status" value="1"/>
</dbReference>